<evidence type="ECO:0000313" key="7">
    <source>
        <dbReference type="EMBL" id="MBK9984139.1"/>
    </source>
</evidence>
<dbReference type="GO" id="GO:0019546">
    <property type="term" value="P:L-arginine deiminase pathway"/>
    <property type="evidence" value="ECO:0007669"/>
    <property type="project" value="TreeGrafter"/>
</dbReference>
<sequence length="419" mass="48090">MIDHVHVPSEIGALQKVIVHRPDFGIARISPRQAGELLFDDIVHLPKMQEEHDIFTNVLAHFIGRENVLEIKDLILECLKADPKAREHFMGYIANFEELPKQYVDELNAMDDELLTQVLITGHDPTTNYIYFDPIPNLIFTRDIAVVVNDHIIITKAAKEARYRENLLSRFIFWYHPRFQHLKEEKRLINLNDVDMFPSSRTGERISIEGGDMMVLNEKYLLIGCSERSTPHAFHSLKKILFERNVIEHVAMVVIPSERSYMHIDTIFTHIDTNHIVAFKPIVIEGLSSYVEVHDRDGSEREYPSISEFIKKEVNDKMEFILSGSGISPYQEREQWTDGCNLVTIRPGVALTYDRNPYTEMAFKTAGFNVIKAEDFLQHATANPLYAATVEKTIITLPSNELSRARGGSHCMTCPILRS</sequence>
<comment type="pathway">
    <text evidence="1">Amino-acid degradation; L-arginine degradation via ADI pathway; carbamoyl phosphate from L-arginine: step 1/2.</text>
</comment>
<keyword evidence="4" id="KW-0378">Hydrolase</keyword>
<dbReference type="PIRSF" id="PIRSF006356">
    <property type="entry name" value="Arg_deiminase"/>
    <property type="match status" value="1"/>
</dbReference>
<evidence type="ECO:0000256" key="5">
    <source>
        <dbReference type="ARBA" id="ARBA00049429"/>
    </source>
</evidence>
<evidence type="ECO:0000256" key="6">
    <source>
        <dbReference type="PIRSR" id="PIRSR006356-1"/>
    </source>
</evidence>
<dbReference type="Pfam" id="PF02274">
    <property type="entry name" value="ADI"/>
    <property type="match status" value="1"/>
</dbReference>
<evidence type="ECO:0000256" key="3">
    <source>
        <dbReference type="ARBA" id="ARBA00012171"/>
    </source>
</evidence>
<dbReference type="EMBL" id="JADKGY010000029">
    <property type="protein sequence ID" value="MBK9984139.1"/>
    <property type="molecule type" value="Genomic_DNA"/>
</dbReference>
<comment type="similarity">
    <text evidence="2">Belongs to the arginine deiminase family.</text>
</comment>
<evidence type="ECO:0000256" key="1">
    <source>
        <dbReference type="ARBA" id="ARBA00005213"/>
    </source>
</evidence>
<reference evidence="7 8" key="1">
    <citation type="submission" date="2020-10" db="EMBL/GenBank/DDBJ databases">
        <title>Connecting structure to function with the recovery of over 1000 high-quality activated sludge metagenome-assembled genomes encoding full-length rRNA genes using long-read sequencing.</title>
        <authorList>
            <person name="Singleton C.M."/>
            <person name="Petriglieri F."/>
            <person name="Kristensen J.M."/>
            <person name="Kirkegaard R.H."/>
            <person name="Michaelsen T.Y."/>
            <person name="Andersen M.H."/>
            <person name="Karst S.M."/>
            <person name="Dueholm M.S."/>
            <person name="Nielsen P.H."/>
            <person name="Albertsen M."/>
        </authorList>
    </citation>
    <scope>NUCLEOTIDE SEQUENCE [LARGE SCALE GENOMIC DNA]</scope>
    <source>
        <strain evidence="7">Ribe_18-Q3-R11-54_MAXAC.273</strain>
    </source>
</reference>
<protein>
    <recommendedName>
        <fullName evidence="3">arginine deiminase</fullName>
        <ecNumber evidence="3">3.5.3.6</ecNumber>
    </recommendedName>
</protein>
<accession>A0A9D7T0J6</accession>
<comment type="catalytic activity">
    <reaction evidence="5">
        <text>L-arginine + H2O = L-citrulline + NH4(+)</text>
        <dbReference type="Rhea" id="RHEA:19597"/>
        <dbReference type="ChEBI" id="CHEBI:15377"/>
        <dbReference type="ChEBI" id="CHEBI:28938"/>
        <dbReference type="ChEBI" id="CHEBI:32682"/>
        <dbReference type="ChEBI" id="CHEBI:57743"/>
        <dbReference type="EC" id="3.5.3.6"/>
    </reaction>
</comment>
<dbReference type="Gene3D" id="1.10.3930.10">
    <property type="entry name" value="Arginine deiminase"/>
    <property type="match status" value="1"/>
</dbReference>
<name>A0A9D7T0J6_9BACT</name>
<dbReference type="PANTHER" id="PTHR47271:SF2">
    <property type="entry name" value="ARGININE DEIMINASE"/>
    <property type="match status" value="1"/>
</dbReference>
<evidence type="ECO:0000256" key="4">
    <source>
        <dbReference type="ARBA" id="ARBA00022801"/>
    </source>
</evidence>
<dbReference type="SUPFAM" id="SSF55909">
    <property type="entry name" value="Pentein"/>
    <property type="match status" value="1"/>
</dbReference>
<dbReference type="Proteomes" id="UP000808337">
    <property type="component" value="Unassembled WGS sequence"/>
</dbReference>
<dbReference type="Gene3D" id="3.75.10.10">
    <property type="entry name" value="L-arginine/glycine Amidinotransferase, Chain A"/>
    <property type="match status" value="2"/>
</dbReference>
<dbReference type="EC" id="3.5.3.6" evidence="3"/>
<proteinExistence type="inferred from homology"/>
<dbReference type="InterPro" id="IPR003876">
    <property type="entry name" value="Arg_deiminase"/>
</dbReference>
<dbReference type="PANTHER" id="PTHR47271">
    <property type="entry name" value="ARGININE DEIMINASE"/>
    <property type="match status" value="1"/>
</dbReference>
<gene>
    <name evidence="7" type="ORF">IPP15_17510</name>
</gene>
<organism evidence="7 8">
    <name type="scientific">Candidatus Opimibacter skivensis</name>
    <dbReference type="NCBI Taxonomy" id="2982028"/>
    <lineage>
        <taxon>Bacteria</taxon>
        <taxon>Pseudomonadati</taxon>
        <taxon>Bacteroidota</taxon>
        <taxon>Saprospiria</taxon>
        <taxon>Saprospirales</taxon>
        <taxon>Saprospiraceae</taxon>
        <taxon>Candidatus Opimibacter</taxon>
    </lineage>
</organism>
<dbReference type="PRINTS" id="PR01466">
    <property type="entry name" value="ARGDEIMINASE"/>
</dbReference>
<evidence type="ECO:0000313" key="8">
    <source>
        <dbReference type="Proteomes" id="UP000808337"/>
    </source>
</evidence>
<feature type="active site" description="Amidino-cysteine intermediate" evidence="6">
    <location>
        <position position="411"/>
    </location>
</feature>
<comment type="caution">
    <text evidence="7">The sequence shown here is derived from an EMBL/GenBank/DDBJ whole genome shotgun (WGS) entry which is preliminary data.</text>
</comment>
<dbReference type="GO" id="GO:0016990">
    <property type="term" value="F:arginine deiminase activity"/>
    <property type="evidence" value="ECO:0007669"/>
    <property type="project" value="UniProtKB-EC"/>
</dbReference>
<dbReference type="AlphaFoldDB" id="A0A9D7T0J6"/>
<evidence type="ECO:0000256" key="2">
    <source>
        <dbReference type="ARBA" id="ARBA00010206"/>
    </source>
</evidence>